<dbReference type="FunFam" id="3.40.50.1000:FF:000086">
    <property type="entry name" value="LD24878p"/>
    <property type="match status" value="1"/>
</dbReference>
<reference evidence="7" key="1">
    <citation type="submission" date="2022-08" db="UniProtKB">
        <authorList>
            <consortium name="EnsemblMetazoa"/>
        </authorList>
    </citation>
    <scope>IDENTIFICATION</scope>
    <source>
        <strain evidence="7">05x7-T-G4-1.051#20</strain>
    </source>
</reference>
<dbReference type="PANTHER" id="PTHR12103:SF38">
    <property type="entry name" value="5'-NUCLEOTIDASE DOMAIN-CONTAINING PROTEIN 1"/>
    <property type="match status" value="1"/>
</dbReference>
<protein>
    <recommendedName>
        <fullName evidence="6">5'-nucleotidase domain-containing protein 1</fullName>
    </recommendedName>
</protein>
<sequence length="454" mass="51940">MNDDSSMFCLAGYDAIGFDLDHTLAKYKLVDLMNLTYDSLCESLIKKGYNPKIKDKLDVHKDFICKGLFLDSEKGNILKLSHDGKILRCSHGTRMMDKAEIISVYGPDLHWEHFEEAIGNVKSVGKDMKYRFFENYFDIPALVCCAHIVDILDEENGEPLKKYDFWKDVNHSFGENYIPTQFAKNAGWFFPRLKENPKTYLQPSSNGVKDWLKELKGDKRVVFLMTSSAIDFAGLVIEIVLGSDWRNYFDIYITDAKKPGFFTNNNKFKSIEAGIPGEEVNSLEPGITYSGGNYADLMKFLEKQTGKSDPKVVYFGDSLCSDSFPAKVYGNWDVVLVLEEMEAEGYHPGSKDILETKRKVPKHEVNLYINPEEEQYILSEGWGSFFYHEEEDPKHDKHMNTYWGRTISQYNAIAVPTVEYIAGMPINHQYKKFNSSEVGNTEGFYPGKPKPLLP</sequence>
<accession>A0A8W8J2K6</accession>
<dbReference type="InterPro" id="IPR023214">
    <property type="entry name" value="HAD_sf"/>
</dbReference>
<dbReference type="InterPro" id="IPR036412">
    <property type="entry name" value="HAD-like_sf"/>
</dbReference>
<dbReference type="EnsemblMetazoa" id="G16962.2">
    <property type="protein sequence ID" value="G16962.2:cds"/>
    <property type="gene ID" value="G16962"/>
</dbReference>
<dbReference type="PANTHER" id="PTHR12103">
    <property type="entry name" value="5'-NUCLEOTIDASE DOMAIN-CONTAINING"/>
    <property type="match status" value="1"/>
</dbReference>
<evidence type="ECO:0000256" key="6">
    <source>
        <dbReference type="ARBA" id="ARBA00069357"/>
    </source>
</evidence>
<evidence type="ECO:0000313" key="8">
    <source>
        <dbReference type="Proteomes" id="UP000005408"/>
    </source>
</evidence>
<dbReference type="Proteomes" id="UP000005408">
    <property type="component" value="Unassembled WGS sequence"/>
</dbReference>
<evidence type="ECO:0000256" key="3">
    <source>
        <dbReference type="ARBA" id="ARBA00022801"/>
    </source>
</evidence>
<keyword evidence="4" id="KW-0460">Magnesium</keyword>
<name>A0A8W8J2K6_MAGGI</name>
<dbReference type="AlphaFoldDB" id="A0A8W8J2K6"/>
<evidence type="ECO:0000313" key="7">
    <source>
        <dbReference type="EnsemblMetazoa" id="G16962.5:cds"/>
    </source>
</evidence>
<keyword evidence="2" id="KW-0479">Metal-binding</keyword>
<evidence type="ECO:0000256" key="2">
    <source>
        <dbReference type="ARBA" id="ARBA00022723"/>
    </source>
</evidence>
<organism evidence="7 8">
    <name type="scientific">Magallana gigas</name>
    <name type="common">Pacific oyster</name>
    <name type="synonym">Crassostrea gigas</name>
    <dbReference type="NCBI Taxonomy" id="29159"/>
    <lineage>
        <taxon>Eukaryota</taxon>
        <taxon>Metazoa</taxon>
        <taxon>Spiralia</taxon>
        <taxon>Lophotrochozoa</taxon>
        <taxon>Mollusca</taxon>
        <taxon>Bivalvia</taxon>
        <taxon>Autobranchia</taxon>
        <taxon>Pteriomorphia</taxon>
        <taxon>Ostreida</taxon>
        <taxon>Ostreoidea</taxon>
        <taxon>Ostreidae</taxon>
        <taxon>Magallana</taxon>
    </lineage>
</organism>
<comment type="similarity">
    <text evidence="1">Belongs to the 5'(3')-deoxyribonucleotidase family.</text>
</comment>
<dbReference type="GO" id="GO:0008253">
    <property type="term" value="F:5'-nucleotidase activity"/>
    <property type="evidence" value="ECO:0007669"/>
    <property type="project" value="TreeGrafter"/>
</dbReference>
<dbReference type="GO" id="GO:0046872">
    <property type="term" value="F:metal ion binding"/>
    <property type="evidence" value="ECO:0007669"/>
    <property type="project" value="UniProtKB-KW"/>
</dbReference>
<dbReference type="EnsemblMetazoa" id="G16962.4">
    <property type="protein sequence ID" value="G16962.4:cds"/>
    <property type="gene ID" value="G16962"/>
</dbReference>
<evidence type="ECO:0000256" key="1">
    <source>
        <dbReference type="ARBA" id="ARBA00009589"/>
    </source>
</evidence>
<evidence type="ECO:0000256" key="4">
    <source>
        <dbReference type="ARBA" id="ARBA00022842"/>
    </source>
</evidence>
<dbReference type="InterPro" id="IPR008380">
    <property type="entry name" value="HAD-SF_hydro_IG_5-nucl"/>
</dbReference>
<keyword evidence="3" id="KW-0378">Hydrolase</keyword>
<dbReference type="Pfam" id="PF05761">
    <property type="entry name" value="5_nucleotid"/>
    <property type="match status" value="1"/>
</dbReference>
<keyword evidence="5" id="KW-0007">Acetylation</keyword>
<keyword evidence="8" id="KW-1185">Reference proteome</keyword>
<proteinExistence type="inferred from homology"/>
<dbReference type="Gene3D" id="3.40.50.1000">
    <property type="entry name" value="HAD superfamily/HAD-like"/>
    <property type="match status" value="1"/>
</dbReference>
<dbReference type="SUPFAM" id="SSF56784">
    <property type="entry name" value="HAD-like"/>
    <property type="match status" value="1"/>
</dbReference>
<dbReference type="EnsemblMetazoa" id="G16962.5">
    <property type="protein sequence ID" value="G16962.5:cds"/>
    <property type="gene ID" value="G16962"/>
</dbReference>
<evidence type="ECO:0000256" key="5">
    <source>
        <dbReference type="ARBA" id="ARBA00022990"/>
    </source>
</evidence>